<proteinExistence type="predicted"/>
<evidence type="ECO:0000313" key="2">
    <source>
        <dbReference type="Proteomes" id="UP001152173"/>
    </source>
</evidence>
<protein>
    <submittedName>
        <fullName evidence="1">Uncharacterized protein</fullName>
    </submittedName>
</protein>
<accession>A0A9X3LH99</accession>
<dbReference type="RefSeq" id="WP_269926427.1">
    <property type="nucleotide sequence ID" value="NZ_JAMKBJ010000006.1"/>
</dbReference>
<evidence type="ECO:0000313" key="1">
    <source>
        <dbReference type="EMBL" id="MCZ8537334.1"/>
    </source>
</evidence>
<comment type="caution">
    <text evidence="1">The sequence shown here is derived from an EMBL/GenBank/DDBJ whole genome shotgun (WGS) entry which is preliminary data.</text>
</comment>
<reference evidence="1" key="1">
    <citation type="submission" date="2022-05" db="EMBL/GenBank/DDBJ databases">
        <authorList>
            <person name="Colautti A."/>
            <person name="Iacumin L."/>
        </authorList>
    </citation>
    <scope>NUCLEOTIDE SEQUENCE</scope>
    <source>
        <strain evidence="1">SK 55</strain>
    </source>
</reference>
<sequence length="51" mass="5999">MNKNHQSEQYDLLLKDWKSIFVNLVTEMTVISEAVRFACLNQWLIGDERNG</sequence>
<dbReference type="EMBL" id="JAMKBJ010000006">
    <property type="protein sequence ID" value="MCZ8537334.1"/>
    <property type="molecule type" value="Genomic_DNA"/>
</dbReference>
<keyword evidence="2" id="KW-1185">Reference proteome</keyword>
<name>A0A9X3LH99_9BACL</name>
<gene>
    <name evidence="1" type="ORF">M9R32_09095</name>
</gene>
<dbReference type="Proteomes" id="UP001152173">
    <property type="component" value="Unassembled WGS sequence"/>
</dbReference>
<dbReference type="AlphaFoldDB" id="A0A9X3LH99"/>
<organism evidence="1 2">
    <name type="scientific">Paenisporosarcina quisquiliarum</name>
    <dbReference type="NCBI Taxonomy" id="365346"/>
    <lineage>
        <taxon>Bacteria</taxon>
        <taxon>Bacillati</taxon>
        <taxon>Bacillota</taxon>
        <taxon>Bacilli</taxon>
        <taxon>Bacillales</taxon>
        <taxon>Caryophanaceae</taxon>
        <taxon>Paenisporosarcina</taxon>
    </lineage>
</organism>